<keyword evidence="3" id="KW-1185">Reference proteome</keyword>
<feature type="region of interest" description="Disordered" evidence="1">
    <location>
        <begin position="45"/>
        <end position="116"/>
    </location>
</feature>
<sequence length="116" mass="12126">MEVSGTEIVGSGNSSLIRGATLGDGVWLASYQRHIRHTAVNRALSSGRPANDTVGDVSEEPAVGGVARGAGEWVAPPNTNPGTTANSPRPDTGRVTDVHNVSENKWETNNQVPINL</sequence>
<dbReference type="Proteomes" id="UP000324222">
    <property type="component" value="Unassembled WGS sequence"/>
</dbReference>
<evidence type="ECO:0000313" key="3">
    <source>
        <dbReference type="Proteomes" id="UP000324222"/>
    </source>
</evidence>
<accession>A0A5B7DLG8</accession>
<gene>
    <name evidence="2" type="ORF">E2C01_014826</name>
</gene>
<reference evidence="2 3" key="1">
    <citation type="submission" date="2019-05" db="EMBL/GenBank/DDBJ databases">
        <title>Another draft genome of Portunus trituberculatus and its Hox gene families provides insights of decapod evolution.</title>
        <authorList>
            <person name="Jeong J.-H."/>
            <person name="Song I."/>
            <person name="Kim S."/>
            <person name="Choi T."/>
            <person name="Kim D."/>
            <person name="Ryu S."/>
            <person name="Kim W."/>
        </authorList>
    </citation>
    <scope>NUCLEOTIDE SEQUENCE [LARGE SCALE GENOMIC DNA]</scope>
    <source>
        <tissue evidence="2">Muscle</tissue>
    </source>
</reference>
<name>A0A5B7DLG8_PORTR</name>
<feature type="compositionally biased region" description="Basic and acidic residues" evidence="1">
    <location>
        <begin position="91"/>
        <end position="106"/>
    </location>
</feature>
<evidence type="ECO:0000256" key="1">
    <source>
        <dbReference type="SAM" id="MobiDB-lite"/>
    </source>
</evidence>
<evidence type="ECO:0000313" key="2">
    <source>
        <dbReference type="EMBL" id="MPC21826.1"/>
    </source>
</evidence>
<comment type="caution">
    <text evidence="2">The sequence shown here is derived from an EMBL/GenBank/DDBJ whole genome shotgun (WGS) entry which is preliminary data.</text>
</comment>
<protein>
    <submittedName>
        <fullName evidence="2">Uncharacterized protein</fullName>
    </submittedName>
</protein>
<feature type="compositionally biased region" description="Polar residues" evidence="1">
    <location>
        <begin position="80"/>
        <end position="89"/>
    </location>
</feature>
<feature type="compositionally biased region" description="Polar residues" evidence="1">
    <location>
        <begin position="107"/>
        <end position="116"/>
    </location>
</feature>
<proteinExistence type="predicted"/>
<dbReference type="AlphaFoldDB" id="A0A5B7DLG8"/>
<dbReference type="EMBL" id="VSRR010001022">
    <property type="protein sequence ID" value="MPC21826.1"/>
    <property type="molecule type" value="Genomic_DNA"/>
</dbReference>
<organism evidence="2 3">
    <name type="scientific">Portunus trituberculatus</name>
    <name type="common">Swimming crab</name>
    <name type="synonym">Neptunus trituberculatus</name>
    <dbReference type="NCBI Taxonomy" id="210409"/>
    <lineage>
        <taxon>Eukaryota</taxon>
        <taxon>Metazoa</taxon>
        <taxon>Ecdysozoa</taxon>
        <taxon>Arthropoda</taxon>
        <taxon>Crustacea</taxon>
        <taxon>Multicrustacea</taxon>
        <taxon>Malacostraca</taxon>
        <taxon>Eumalacostraca</taxon>
        <taxon>Eucarida</taxon>
        <taxon>Decapoda</taxon>
        <taxon>Pleocyemata</taxon>
        <taxon>Brachyura</taxon>
        <taxon>Eubrachyura</taxon>
        <taxon>Portunoidea</taxon>
        <taxon>Portunidae</taxon>
        <taxon>Portuninae</taxon>
        <taxon>Portunus</taxon>
    </lineage>
</organism>